<keyword evidence="2" id="KW-1133">Transmembrane helix</keyword>
<sequence length="276" mass="32264">MKKIIGVLLWLGCFSLGWAQQSSVGDLQHLTKNGSVALQQQTKKAFHVQQTLDFNEKEQRMMVLQEKADSQRKQKSLLIALIGVGTLGALVLFRFYHLSLRYSLAREKQLIAEKKEAALQIKYEQEEQARLRAEQALMILQQQKLTDEVMANQLQLQHKNNVLLQLQEKLSQQEMINIYKILRDESRMDNEFEKSKYQIQEMHPDFFRNLNKNAVQRLTSLDQKYCAYLYLGMDTKQIASILNVEAKSVRMTKYRLKQKFGLDSETDLINYLKSIK</sequence>
<dbReference type="RefSeq" id="WP_225690376.1">
    <property type="nucleotide sequence ID" value="NZ_JAERSE020000005.1"/>
</dbReference>
<keyword evidence="2" id="KW-0472">Membrane</keyword>
<evidence type="ECO:0000256" key="3">
    <source>
        <dbReference type="SAM" id="SignalP"/>
    </source>
</evidence>
<proteinExistence type="predicted"/>
<organism evidence="5 6">
    <name type="scientific">Chryseobacterium tagetis</name>
    <dbReference type="NCBI Taxonomy" id="2801334"/>
    <lineage>
        <taxon>Bacteria</taxon>
        <taxon>Pseudomonadati</taxon>
        <taxon>Bacteroidota</taxon>
        <taxon>Flavobacteriia</taxon>
        <taxon>Flavobacteriales</taxon>
        <taxon>Weeksellaceae</taxon>
        <taxon>Chryseobacterium group</taxon>
        <taxon>Chryseobacterium</taxon>
    </lineage>
</organism>
<dbReference type="Pfam" id="PF00196">
    <property type="entry name" value="GerE"/>
    <property type="match status" value="1"/>
</dbReference>
<evidence type="ECO:0000259" key="4">
    <source>
        <dbReference type="SMART" id="SM00421"/>
    </source>
</evidence>
<comment type="caution">
    <text evidence="5">The sequence shown here is derived from an EMBL/GenBank/DDBJ whole genome shotgun (WGS) entry which is preliminary data.</text>
</comment>
<evidence type="ECO:0000313" key="6">
    <source>
        <dbReference type="Proteomes" id="UP000618240"/>
    </source>
</evidence>
<feature type="domain" description="HTH luxR-type" evidence="4">
    <location>
        <begin position="215"/>
        <end position="272"/>
    </location>
</feature>
<feature type="chain" id="PRO_5046190240" evidence="3">
    <location>
        <begin position="20"/>
        <end position="276"/>
    </location>
</feature>
<keyword evidence="2" id="KW-0812">Transmembrane</keyword>
<accession>A0ABS8A5C6</accession>
<protein>
    <submittedName>
        <fullName evidence="5">LuxR C-terminal-related transcriptional regulator</fullName>
    </submittedName>
</protein>
<dbReference type="SUPFAM" id="SSF46894">
    <property type="entry name" value="C-terminal effector domain of the bipartite response regulators"/>
    <property type="match status" value="1"/>
</dbReference>
<evidence type="ECO:0000313" key="5">
    <source>
        <dbReference type="EMBL" id="MCA6069191.1"/>
    </source>
</evidence>
<dbReference type="EMBL" id="JAERSE020000005">
    <property type="protein sequence ID" value="MCA6069191.1"/>
    <property type="molecule type" value="Genomic_DNA"/>
</dbReference>
<dbReference type="Proteomes" id="UP000618240">
    <property type="component" value="Unassembled WGS sequence"/>
</dbReference>
<keyword evidence="1" id="KW-0175">Coiled coil</keyword>
<dbReference type="InterPro" id="IPR016032">
    <property type="entry name" value="Sig_transdc_resp-reg_C-effctor"/>
</dbReference>
<reference evidence="5 6" key="1">
    <citation type="submission" date="2021-09" db="EMBL/GenBank/DDBJ databases">
        <title>Genome sequencing and assembly of Chryseobacterium sp. RG1.</title>
        <authorList>
            <person name="Chhetri G."/>
        </authorList>
    </citation>
    <scope>NUCLEOTIDE SEQUENCE [LARGE SCALE GENOMIC DNA]</scope>
    <source>
        <strain evidence="5 6">RG1</strain>
    </source>
</reference>
<evidence type="ECO:0000256" key="1">
    <source>
        <dbReference type="SAM" id="Coils"/>
    </source>
</evidence>
<dbReference type="Gene3D" id="1.10.10.10">
    <property type="entry name" value="Winged helix-like DNA-binding domain superfamily/Winged helix DNA-binding domain"/>
    <property type="match status" value="1"/>
</dbReference>
<dbReference type="InterPro" id="IPR036388">
    <property type="entry name" value="WH-like_DNA-bd_sf"/>
</dbReference>
<dbReference type="SMART" id="SM00421">
    <property type="entry name" value="HTH_LUXR"/>
    <property type="match status" value="1"/>
</dbReference>
<dbReference type="InterPro" id="IPR000792">
    <property type="entry name" value="Tscrpt_reg_LuxR_C"/>
</dbReference>
<name>A0ABS8A5C6_9FLAO</name>
<keyword evidence="3" id="KW-0732">Signal</keyword>
<feature type="signal peptide" evidence="3">
    <location>
        <begin position="1"/>
        <end position="19"/>
    </location>
</feature>
<feature type="coiled-coil region" evidence="1">
    <location>
        <begin position="116"/>
        <end position="143"/>
    </location>
</feature>
<feature type="transmembrane region" description="Helical" evidence="2">
    <location>
        <begin position="77"/>
        <end position="96"/>
    </location>
</feature>
<evidence type="ECO:0000256" key="2">
    <source>
        <dbReference type="SAM" id="Phobius"/>
    </source>
</evidence>
<keyword evidence="6" id="KW-1185">Reference proteome</keyword>
<gene>
    <name evidence="5" type="ORF">JI747_018650</name>
</gene>